<reference evidence="2" key="1">
    <citation type="submission" date="2012-11" db="EMBL/GenBank/DDBJ databases">
        <title>Dependencies among metagenomic species, viruses, plasmids and units of genetic variation.</title>
        <authorList>
            <person name="Nielsen H.B."/>
            <person name="Almeida M."/>
            <person name="Juncker A.S."/>
            <person name="Rasmussen S."/>
            <person name="Li J."/>
            <person name="Sunagawa S."/>
            <person name="Plichta D."/>
            <person name="Gautier L."/>
            <person name="Le Chatelier E."/>
            <person name="Peletier E."/>
            <person name="Bonde I."/>
            <person name="Nielsen T."/>
            <person name="Manichanh C."/>
            <person name="Arumugam M."/>
            <person name="Batto J."/>
            <person name="Santos M.B.Q.D."/>
            <person name="Blom N."/>
            <person name="Borruel N."/>
            <person name="Burgdorf K.S."/>
            <person name="Boumezbeur F."/>
            <person name="Casellas F."/>
            <person name="Dore J."/>
            <person name="Guarner F."/>
            <person name="Hansen T."/>
            <person name="Hildebrand F."/>
            <person name="Kaas R.S."/>
            <person name="Kennedy S."/>
            <person name="Kristiansen K."/>
            <person name="Kultima J.R."/>
            <person name="Leonard P."/>
            <person name="Levenez F."/>
            <person name="Lund O."/>
            <person name="Moumen B."/>
            <person name="Le Paslier D."/>
            <person name="Pons N."/>
            <person name="Pedersen O."/>
            <person name="Prifti E."/>
            <person name="Qin J."/>
            <person name="Raes J."/>
            <person name="Tap J."/>
            <person name="Tims S."/>
            <person name="Ussery D.W."/>
            <person name="Yamada T."/>
            <person name="MetaHit consortium"/>
            <person name="Renault P."/>
            <person name="Sicheritz-Ponten T."/>
            <person name="Bork P."/>
            <person name="Wang J."/>
            <person name="Brunak S."/>
            <person name="Ehrlich S.D."/>
        </authorList>
    </citation>
    <scope>NUCLEOTIDE SEQUENCE [LARGE SCALE GENOMIC DNA]</scope>
</reference>
<protein>
    <submittedName>
        <fullName evidence="2">Conserved hypothetical integral membrane protein TIGR02185</fullName>
    </submittedName>
</protein>
<accession>R5QYF6</accession>
<feature type="transmembrane region" description="Helical" evidence="1">
    <location>
        <begin position="12"/>
        <end position="32"/>
    </location>
</feature>
<dbReference type="Pfam" id="PF09605">
    <property type="entry name" value="Trep_Strep"/>
    <property type="match status" value="1"/>
</dbReference>
<keyword evidence="1" id="KW-1133">Transmembrane helix</keyword>
<organism evidence="2 3">
    <name type="scientific">[Ruminococcus] torques CAG:61</name>
    <dbReference type="NCBI Taxonomy" id="1263108"/>
    <lineage>
        <taxon>Bacteria</taxon>
        <taxon>Bacillati</taxon>
        <taxon>Bacillota</taxon>
        <taxon>Clostridia</taxon>
        <taxon>Lachnospirales</taxon>
        <taxon>Lachnospiraceae</taxon>
        <taxon>Mediterraneibacter</taxon>
    </lineage>
</organism>
<name>R5QYF6_9FIRM</name>
<dbReference type="AlphaFoldDB" id="R5QYF6"/>
<dbReference type="EMBL" id="CAZS010000050">
    <property type="protein sequence ID" value="CCZ25787.1"/>
    <property type="molecule type" value="Genomic_DNA"/>
</dbReference>
<gene>
    <name evidence="2" type="ORF">BN734_01601</name>
</gene>
<feature type="transmembrane region" description="Helical" evidence="1">
    <location>
        <begin position="38"/>
        <end position="55"/>
    </location>
</feature>
<feature type="transmembrane region" description="Helical" evidence="1">
    <location>
        <begin position="159"/>
        <end position="180"/>
    </location>
</feature>
<dbReference type="RefSeq" id="WP_022003224.1">
    <property type="nucleotide sequence ID" value="NZ_HF995170.1"/>
</dbReference>
<dbReference type="InterPro" id="IPR011733">
    <property type="entry name" value="CHP02185_IM"/>
</dbReference>
<proteinExistence type="predicted"/>
<evidence type="ECO:0000256" key="1">
    <source>
        <dbReference type="SAM" id="Phobius"/>
    </source>
</evidence>
<keyword evidence="1" id="KW-0812">Transmembrane</keyword>
<evidence type="ECO:0000313" key="3">
    <source>
        <dbReference type="Proteomes" id="UP000017998"/>
    </source>
</evidence>
<dbReference type="NCBIfam" id="TIGR02185">
    <property type="entry name" value="Trep_Strep"/>
    <property type="match status" value="1"/>
</dbReference>
<evidence type="ECO:0000313" key="2">
    <source>
        <dbReference type="EMBL" id="CCZ25787.1"/>
    </source>
</evidence>
<feature type="transmembrane region" description="Helical" evidence="1">
    <location>
        <begin position="111"/>
        <end position="130"/>
    </location>
</feature>
<comment type="caution">
    <text evidence="2">The sequence shown here is derived from an EMBL/GenBank/DDBJ whole genome shotgun (WGS) entry which is preliminary data.</text>
</comment>
<keyword evidence="1" id="KW-0472">Membrane</keyword>
<dbReference type="Proteomes" id="UP000017998">
    <property type="component" value="Unassembled WGS sequence"/>
</dbReference>
<sequence>MNKINVKDLINIGVFTALYLVLFFMASFLGYVPVLFPALPVICAAVVGIPFMLFLSRVHTFGMITIMSIILGLFVFLMGRPWPTILIAVGAGLVTDFLLKSKEYKSIKLAVIGSGIFSVWMMGMILPLFFGYRTGYLESIRAGYGDAYVETISSITPDWMFFVLFALCILGGILGGLLGAKVLKKHFKKAGMA</sequence>